<proteinExistence type="predicted"/>
<protein>
    <submittedName>
        <fullName evidence="1">N-acetylglucosaminyl-diphospho-decaprenol L-rhamnosyltransferase</fullName>
    </submittedName>
</protein>
<reference evidence="1 2" key="1">
    <citation type="submission" date="2017-02" db="EMBL/GenBank/DDBJ databases">
        <authorList>
            <person name="Peterson S.W."/>
        </authorList>
    </citation>
    <scope>NUCLEOTIDE SEQUENCE [LARGE SCALE GENOMIC DNA]</scope>
    <source>
        <strain evidence="1 2">VKM Ac-2059</strain>
    </source>
</reference>
<dbReference type="Proteomes" id="UP000190857">
    <property type="component" value="Unassembled WGS sequence"/>
</dbReference>
<dbReference type="SUPFAM" id="SSF53448">
    <property type="entry name" value="Nucleotide-diphospho-sugar transferases"/>
    <property type="match status" value="1"/>
</dbReference>
<sequence length="285" mass="30990">MGTRKIAVVTVTYNSGDQIGPFLHSLHEGGTTAEAAVVVDNASPRHDDTRAQAEEAGARFLLLDDNHGYGGGINAGVASLEPDIEYVLISNPDVIVSPGSVATLAAALDADPRVGAVGPRILTEEGDVYPSARAQPSLVTGAGHALFSRIWRNNPWTQRYHNDVAGPTLASSVGWLSGACLLLRRSAFDGIGGFDESYFMYFEDVDLGRRLREAGWDIRYVPEASVVHMGARSTSQESGKMLAAHHSSAYLFLSRRYPHWYQAPLRIAIRFGLWARLRWSLRKGA</sequence>
<dbReference type="Gene3D" id="3.90.550.10">
    <property type="entry name" value="Spore Coat Polysaccharide Biosynthesis Protein SpsA, Chain A"/>
    <property type="match status" value="1"/>
</dbReference>
<dbReference type="Pfam" id="PF13641">
    <property type="entry name" value="Glyco_tranf_2_3"/>
    <property type="match status" value="1"/>
</dbReference>
<dbReference type="OrthoDB" id="9771846at2"/>
<dbReference type="RefSeq" id="WP_079728266.1">
    <property type="nucleotide sequence ID" value="NZ_FUZP01000002.1"/>
</dbReference>
<evidence type="ECO:0000313" key="1">
    <source>
        <dbReference type="EMBL" id="SKC62788.1"/>
    </source>
</evidence>
<organism evidence="1 2">
    <name type="scientific">Okibacterium fritillariae</name>
    <dbReference type="NCBI Taxonomy" id="123320"/>
    <lineage>
        <taxon>Bacteria</taxon>
        <taxon>Bacillati</taxon>
        <taxon>Actinomycetota</taxon>
        <taxon>Actinomycetes</taxon>
        <taxon>Micrococcales</taxon>
        <taxon>Microbacteriaceae</taxon>
        <taxon>Okibacterium</taxon>
    </lineage>
</organism>
<accession>A0A1T5KHI2</accession>
<dbReference type="STRING" id="123320.SAMN06309945_2213"/>
<dbReference type="EMBL" id="FUZP01000002">
    <property type="protein sequence ID" value="SKC62788.1"/>
    <property type="molecule type" value="Genomic_DNA"/>
</dbReference>
<keyword evidence="2" id="KW-1185">Reference proteome</keyword>
<dbReference type="CDD" id="cd04186">
    <property type="entry name" value="GT_2_like_c"/>
    <property type="match status" value="1"/>
</dbReference>
<dbReference type="PANTHER" id="PTHR43179">
    <property type="entry name" value="RHAMNOSYLTRANSFERASE WBBL"/>
    <property type="match status" value="1"/>
</dbReference>
<dbReference type="InterPro" id="IPR029044">
    <property type="entry name" value="Nucleotide-diphossugar_trans"/>
</dbReference>
<name>A0A1T5KHI2_9MICO</name>
<dbReference type="AlphaFoldDB" id="A0A1T5KHI2"/>
<dbReference type="PANTHER" id="PTHR43179:SF7">
    <property type="entry name" value="RHAMNOSYLTRANSFERASE WBBL"/>
    <property type="match status" value="1"/>
</dbReference>
<dbReference type="GO" id="GO:0016740">
    <property type="term" value="F:transferase activity"/>
    <property type="evidence" value="ECO:0007669"/>
    <property type="project" value="UniProtKB-KW"/>
</dbReference>
<evidence type="ECO:0000313" key="2">
    <source>
        <dbReference type="Proteomes" id="UP000190857"/>
    </source>
</evidence>
<gene>
    <name evidence="1" type="ORF">SAMN06309945_2213</name>
</gene>
<keyword evidence="1" id="KW-0808">Transferase</keyword>